<dbReference type="InterPro" id="IPR009078">
    <property type="entry name" value="Ferritin-like_SF"/>
</dbReference>
<reference evidence="2 3" key="1">
    <citation type="submission" date="2024-02" db="EMBL/GenBank/DDBJ databases">
        <title>A draft genome for the cacao thread blight pathogen Marasmius crinis-equi.</title>
        <authorList>
            <person name="Cohen S.P."/>
            <person name="Baruah I.K."/>
            <person name="Amoako-Attah I."/>
            <person name="Bukari Y."/>
            <person name="Meinhardt L.W."/>
            <person name="Bailey B.A."/>
        </authorList>
    </citation>
    <scope>NUCLEOTIDE SEQUENCE [LARGE SCALE GENOMIC DNA]</scope>
    <source>
        <strain evidence="2 3">GH-76</strain>
    </source>
</reference>
<evidence type="ECO:0000256" key="1">
    <source>
        <dbReference type="SAM" id="SignalP"/>
    </source>
</evidence>
<feature type="signal peptide" evidence="1">
    <location>
        <begin position="1"/>
        <end position="19"/>
    </location>
</feature>
<dbReference type="EMBL" id="JBAHYK010000604">
    <property type="protein sequence ID" value="KAL0572628.1"/>
    <property type="molecule type" value="Genomic_DNA"/>
</dbReference>
<evidence type="ECO:0008006" key="4">
    <source>
        <dbReference type="Google" id="ProtNLM"/>
    </source>
</evidence>
<gene>
    <name evidence="2" type="ORF">V5O48_009331</name>
</gene>
<protein>
    <recommendedName>
        <fullName evidence="4">Ferritin-like domain-containing protein</fullName>
    </recommendedName>
</protein>
<dbReference type="PANTHER" id="PTHR31694">
    <property type="entry name" value="DESICCATION-LIKE PROTEIN"/>
    <property type="match status" value="1"/>
</dbReference>
<dbReference type="CDD" id="cd00657">
    <property type="entry name" value="Ferritin_like"/>
    <property type="match status" value="1"/>
</dbReference>
<dbReference type="SUPFAM" id="SSF47240">
    <property type="entry name" value="Ferritin-like"/>
    <property type="match status" value="1"/>
</dbReference>
<organism evidence="2 3">
    <name type="scientific">Marasmius crinis-equi</name>
    <dbReference type="NCBI Taxonomy" id="585013"/>
    <lineage>
        <taxon>Eukaryota</taxon>
        <taxon>Fungi</taxon>
        <taxon>Dikarya</taxon>
        <taxon>Basidiomycota</taxon>
        <taxon>Agaricomycotina</taxon>
        <taxon>Agaricomycetes</taxon>
        <taxon>Agaricomycetidae</taxon>
        <taxon>Agaricales</taxon>
        <taxon>Marasmiineae</taxon>
        <taxon>Marasmiaceae</taxon>
        <taxon>Marasmius</taxon>
    </lineage>
</organism>
<dbReference type="PANTHER" id="PTHR31694:SF26">
    <property type="entry name" value="OS05G0151100 PROTEIN"/>
    <property type="match status" value="1"/>
</dbReference>
<dbReference type="Pfam" id="PF13668">
    <property type="entry name" value="Ferritin_2"/>
    <property type="match status" value="1"/>
</dbReference>
<feature type="chain" id="PRO_5046617320" description="Ferritin-like domain-containing protein" evidence="1">
    <location>
        <begin position="20"/>
        <end position="303"/>
    </location>
</feature>
<evidence type="ECO:0000313" key="2">
    <source>
        <dbReference type="EMBL" id="KAL0572628.1"/>
    </source>
</evidence>
<accession>A0ABR3FBE8</accession>
<keyword evidence="1" id="KW-0732">Signal</keyword>
<keyword evidence="3" id="KW-1185">Reference proteome</keyword>
<sequence length="303" mass="31857">MKFSVSFFTLSVIVPLVVGFAVPLKRSANVTDADVLNFALTLEHLENTFYHQGLANFSEEDFAAAGFSDQIRGRFSEIAQHEQVHVDGITAALTAMKASPVQPCTYNFPYTDLASFVALGNVFETVGSSAYSGAASFVSNKGVLTVAATILAIEARHSSWLSASALNANPWSGAFEVALTPNQVFTLASSFITSCPSTNAPLPATANPPLTFSACAKPGQQATLEFTPKGDGSKAYLVFQTSDGPISVDIADDQTATLPSTLMGTVFAFVSSAENKTDDASVIAGPALLMFPFNAQGELIEQA</sequence>
<evidence type="ECO:0000313" key="3">
    <source>
        <dbReference type="Proteomes" id="UP001465976"/>
    </source>
</evidence>
<proteinExistence type="predicted"/>
<dbReference type="InterPro" id="IPR052965">
    <property type="entry name" value="Pigment-catalase-like"/>
</dbReference>
<name>A0ABR3FBE8_9AGAR</name>
<comment type="caution">
    <text evidence="2">The sequence shown here is derived from an EMBL/GenBank/DDBJ whole genome shotgun (WGS) entry which is preliminary data.</text>
</comment>
<dbReference type="Proteomes" id="UP001465976">
    <property type="component" value="Unassembled WGS sequence"/>
</dbReference>